<dbReference type="Gene3D" id="1.10.1220.10">
    <property type="entry name" value="Met repressor-like"/>
    <property type="match status" value="1"/>
</dbReference>
<name>A0ABV6ZUK3_9PROT</name>
<dbReference type="Proteomes" id="UP001595379">
    <property type="component" value="Unassembled WGS sequence"/>
</dbReference>
<evidence type="ECO:0008006" key="3">
    <source>
        <dbReference type="Google" id="ProtNLM"/>
    </source>
</evidence>
<evidence type="ECO:0000313" key="1">
    <source>
        <dbReference type="EMBL" id="MFC2925080.1"/>
    </source>
</evidence>
<gene>
    <name evidence="1" type="ORF">ACFOOR_03065</name>
</gene>
<organism evidence="1 2">
    <name type="scientific">Hyphobacterium vulgare</name>
    <dbReference type="NCBI Taxonomy" id="1736751"/>
    <lineage>
        <taxon>Bacteria</taxon>
        <taxon>Pseudomonadati</taxon>
        <taxon>Pseudomonadota</taxon>
        <taxon>Alphaproteobacteria</taxon>
        <taxon>Maricaulales</taxon>
        <taxon>Maricaulaceae</taxon>
        <taxon>Hyphobacterium</taxon>
    </lineage>
</organism>
<comment type="caution">
    <text evidence="1">The sequence shown here is derived from an EMBL/GenBank/DDBJ whole genome shotgun (WGS) entry which is preliminary data.</text>
</comment>
<dbReference type="RefSeq" id="WP_343163961.1">
    <property type="nucleotide sequence ID" value="NZ_JBHRSV010000001.1"/>
</dbReference>
<dbReference type="EMBL" id="JBHRSV010000001">
    <property type="protein sequence ID" value="MFC2925080.1"/>
    <property type="molecule type" value="Genomic_DNA"/>
</dbReference>
<proteinExistence type="predicted"/>
<reference evidence="2" key="1">
    <citation type="journal article" date="2019" name="Int. J. Syst. Evol. Microbiol.">
        <title>The Global Catalogue of Microorganisms (GCM) 10K type strain sequencing project: providing services to taxonomists for standard genome sequencing and annotation.</title>
        <authorList>
            <consortium name="The Broad Institute Genomics Platform"/>
            <consortium name="The Broad Institute Genome Sequencing Center for Infectious Disease"/>
            <person name="Wu L."/>
            <person name="Ma J."/>
        </authorList>
    </citation>
    <scope>NUCLEOTIDE SEQUENCE [LARGE SCALE GENOMIC DNA]</scope>
    <source>
        <strain evidence="2">KCTC 52487</strain>
    </source>
</reference>
<dbReference type="InterPro" id="IPR013321">
    <property type="entry name" value="Arc_rbn_hlx_hlx"/>
</dbReference>
<keyword evidence="2" id="KW-1185">Reference proteome</keyword>
<protein>
    <recommendedName>
        <fullName evidence="3">Ribbon-helix-helix protein CopG domain-containing protein</fullName>
    </recommendedName>
</protein>
<evidence type="ECO:0000313" key="2">
    <source>
        <dbReference type="Proteomes" id="UP001595379"/>
    </source>
</evidence>
<sequence length="75" mass="8582">MNKTLEKFATQLDSALLADLRGLAKAEGRQIQSLVEEAVSKLIAERRDQQPRKEVMDAYERARTRYASVFKKLAE</sequence>
<accession>A0ABV6ZUK3</accession>